<evidence type="ECO:0000313" key="13">
    <source>
        <dbReference type="Proteomes" id="UP000287033"/>
    </source>
</evidence>
<dbReference type="PANTHER" id="PTHR42985:SF45">
    <property type="entry name" value="SODIUM_IODIDE COTRANSPORTER-LIKE"/>
    <property type="match status" value="1"/>
</dbReference>
<evidence type="ECO:0008006" key="14">
    <source>
        <dbReference type="Google" id="ProtNLM"/>
    </source>
</evidence>
<dbReference type="AlphaFoldDB" id="A0A401SZ93"/>
<dbReference type="Proteomes" id="UP000287033">
    <property type="component" value="Unassembled WGS sequence"/>
</dbReference>
<feature type="transmembrane region" description="Helical" evidence="11">
    <location>
        <begin position="51"/>
        <end position="76"/>
    </location>
</feature>
<dbReference type="InterPro" id="IPR001734">
    <property type="entry name" value="Na/solute_symporter"/>
</dbReference>
<proteinExistence type="inferred from homology"/>
<dbReference type="STRING" id="137246.A0A401SZ93"/>
<feature type="transmembrane region" description="Helical" evidence="11">
    <location>
        <begin position="12"/>
        <end position="31"/>
    </location>
</feature>
<evidence type="ECO:0000256" key="8">
    <source>
        <dbReference type="ARBA" id="ARBA00023065"/>
    </source>
</evidence>
<dbReference type="InterPro" id="IPR038377">
    <property type="entry name" value="Na/Glc_symporter_sf"/>
</dbReference>
<reference evidence="12 13" key="1">
    <citation type="journal article" date="2018" name="Nat. Ecol. Evol.">
        <title>Shark genomes provide insights into elasmobranch evolution and the origin of vertebrates.</title>
        <authorList>
            <person name="Hara Y"/>
            <person name="Yamaguchi K"/>
            <person name="Onimaru K"/>
            <person name="Kadota M"/>
            <person name="Koyanagi M"/>
            <person name="Keeley SD"/>
            <person name="Tatsumi K"/>
            <person name="Tanaka K"/>
            <person name="Motone F"/>
            <person name="Kageyama Y"/>
            <person name="Nozu R"/>
            <person name="Adachi N"/>
            <person name="Nishimura O"/>
            <person name="Nakagawa R"/>
            <person name="Tanegashima C"/>
            <person name="Kiyatake I"/>
            <person name="Matsumoto R"/>
            <person name="Murakumo K"/>
            <person name="Nishida K"/>
            <person name="Terakita A"/>
            <person name="Kuratani S"/>
            <person name="Sato K"/>
            <person name="Hyodo S Kuraku.S."/>
        </authorList>
    </citation>
    <scope>NUCLEOTIDE SEQUENCE [LARGE SCALE GENOMIC DNA]</scope>
</reference>
<evidence type="ECO:0000256" key="1">
    <source>
        <dbReference type="ARBA" id="ARBA00004651"/>
    </source>
</evidence>
<keyword evidence="5 11" id="KW-0812">Transmembrane</keyword>
<dbReference type="EMBL" id="BEZZ01000735">
    <property type="protein sequence ID" value="GCC35710.1"/>
    <property type="molecule type" value="Genomic_DNA"/>
</dbReference>
<keyword evidence="3" id="KW-0813">Transport</keyword>
<gene>
    <name evidence="12" type="ORF">chiPu_0014198</name>
</gene>
<evidence type="ECO:0000256" key="4">
    <source>
        <dbReference type="ARBA" id="ARBA00022475"/>
    </source>
</evidence>
<keyword evidence="8" id="KW-0406">Ion transport</keyword>
<evidence type="ECO:0000256" key="5">
    <source>
        <dbReference type="ARBA" id="ARBA00022692"/>
    </source>
</evidence>
<evidence type="ECO:0000256" key="3">
    <source>
        <dbReference type="ARBA" id="ARBA00022448"/>
    </source>
</evidence>
<comment type="similarity">
    <text evidence="2">Belongs to the sodium:solute symporter (SSF) (TC 2.A.21) family.</text>
</comment>
<dbReference type="GO" id="GO:0015293">
    <property type="term" value="F:symporter activity"/>
    <property type="evidence" value="ECO:0007669"/>
    <property type="project" value="TreeGrafter"/>
</dbReference>
<keyword evidence="10" id="KW-0739">Sodium transport</keyword>
<comment type="caution">
    <text evidence="12">The sequence shown here is derived from an EMBL/GenBank/DDBJ whole genome shotgun (WGS) entry which is preliminary data.</text>
</comment>
<dbReference type="OMA" id="MAENHTF"/>
<dbReference type="PANTHER" id="PTHR42985">
    <property type="entry name" value="SODIUM-COUPLED MONOCARBOXYLATE TRANSPORTER"/>
    <property type="match status" value="1"/>
</dbReference>
<dbReference type="GO" id="GO:0006814">
    <property type="term" value="P:sodium ion transport"/>
    <property type="evidence" value="ECO:0007669"/>
    <property type="project" value="UniProtKB-KW"/>
</dbReference>
<evidence type="ECO:0000256" key="10">
    <source>
        <dbReference type="ARBA" id="ARBA00023201"/>
    </source>
</evidence>
<keyword evidence="9 11" id="KW-0472">Membrane</keyword>
<dbReference type="Gene3D" id="1.20.1730.10">
    <property type="entry name" value="Sodium/glucose cotransporter"/>
    <property type="match status" value="1"/>
</dbReference>
<evidence type="ECO:0000256" key="2">
    <source>
        <dbReference type="ARBA" id="ARBA00006434"/>
    </source>
</evidence>
<keyword evidence="4" id="KW-1003">Cell membrane</keyword>
<dbReference type="OrthoDB" id="6132759at2759"/>
<sequence>MAENHTFQPWDYVVFAFILFVSAAIGLFCAFKRGRTEQQTTEEFLVGNRQLSAYPIALSLASSFLSAITGLCFNYSKILDQWIR</sequence>
<evidence type="ECO:0000256" key="9">
    <source>
        <dbReference type="ARBA" id="ARBA00023136"/>
    </source>
</evidence>
<protein>
    <recommendedName>
        <fullName evidence="14">Sodium/solute symporter</fullName>
    </recommendedName>
</protein>
<keyword evidence="7" id="KW-0915">Sodium</keyword>
<name>A0A401SZ93_CHIPU</name>
<organism evidence="12 13">
    <name type="scientific">Chiloscyllium punctatum</name>
    <name type="common">Brownbanded bambooshark</name>
    <name type="synonym">Hemiscyllium punctatum</name>
    <dbReference type="NCBI Taxonomy" id="137246"/>
    <lineage>
        <taxon>Eukaryota</taxon>
        <taxon>Metazoa</taxon>
        <taxon>Chordata</taxon>
        <taxon>Craniata</taxon>
        <taxon>Vertebrata</taxon>
        <taxon>Chondrichthyes</taxon>
        <taxon>Elasmobranchii</taxon>
        <taxon>Galeomorphii</taxon>
        <taxon>Galeoidea</taxon>
        <taxon>Orectolobiformes</taxon>
        <taxon>Hemiscylliidae</taxon>
        <taxon>Chiloscyllium</taxon>
    </lineage>
</organism>
<dbReference type="InterPro" id="IPR051163">
    <property type="entry name" value="Sodium:Solute_Symporter_SSF"/>
</dbReference>
<comment type="subcellular location">
    <subcellularLocation>
        <location evidence="1">Cell membrane</location>
        <topology evidence="1">Multi-pass membrane protein</topology>
    </subcellularLocation>
</comment>
<dbReference type="GO" id="GO:0005886">
    <property type="term" value="C:plasma membrane"/>
    <property type="evidence" value="ECO:0007669"/>
    <property type="project" value="UniProtKB-SubCell"/>
</dbReference>
<evidence type="ECO:0000256" key="6">
    <source>
        <dbReference type="ARBA" id="ARBA00022989"/>
    </source>
</evidence>
<evidence type="ECO:0000256" key="11">
    <source>
        <dbReference type="SAM" id="Phobius"/>
    </source>
</evidence>
<accession>A0A401SZ93</accession>
<evidence type="ECO:0000313" key="12">
    <source>
        <dbReference type="EMBL" id="GCC35710.1"/>
    </source>
</evidence>
<dbReference type="PROSITE" id="PS50283">
    <property type="entry name" value="NA_SOLUT_SYMP_3"/>
    <property type="match status" value="1"/>
</dbReference>
<keyword evidence="13" id="KW-1185">Reference proteome</keyword>
<keyword evidence="6 11" id="KW-1133">Transmembrane helix</keyword>
<evidence type="ECO:0000256" key="7">
    <source>
        <dbReference type="ARBA" id="ARBA00023053"/>
    </source>
</evidence>